<dbReference type="GO" id="GO:0043709">
    <property type="term" value="P:cell adhesion involved in single-species biofilm formation"/>
    <property type="evidence" value="ECO:0007669"/>
    <property type="project" value="TreeGrafter"/>
</dbReference>
<dbReference type="InterPro" id="IPR029787">
    <property type="entry name" value="Nucleotide_cyclase"/>
</dbReference>
<evidence type="ECO:0000313" key="4">
    <source>
        <dbReference type="EMBL" id="SDB03258.1"/>
    </source>
</evidence>
<dbReference type="GO" id="GO:0007165">
    <property type="term" value="P:signal transduction"/>
    <property type="evidence" value="ECO:0007669"/>
    <property type="project" value="InterPro"/>
</dbReference>
<dbReference type="STRING" id="1732.SAMN02910417_00246"/>
<dbReference type="SMART" id="SM00267">
    <property type="entry name" value="GGDEF"/>
    <property type="match status" value="1"/>
</dbReference>
<feature type="transmembrane region" description="Helical" evidence="1">
    <location>
        <begin position="12"/>
        <end position="32"/>
    </location>
</feature>
<dbReference type="SMART" id="SM00304">
    <property type="entry name" value="HAMP"/>
    <property type="match status" value="1"/>
</dbReference>
<dbReference type="InterPro" id="IPR003660">
    <property type="entry name" value="HAMP_dom"/>
</dbReference>
<dbReference type="Gene3D" id="3.30.70.270">
    <property type="match status" value="1"/>
</dbReference>
<dbReference type="NCBIfam" id="TIGR00254">
    <property type="entry name" value="GGDEF"/>
    <property type="match status" value="1"/>
</dbReference>
<dbReference type="PROSITE" id="PS50885">
    <property type="entry name" value="HAMP"/>
    <property type="match status" value="1"/>
</dbReference>
<evidence type="ECO:0000313" key="5">
    <source>
        <dbReference type="Proteomes" id="UP000199228"/>
    </source>
</evidence>
<evidence type="ECO:0000259" key="2">
    <source>
        <dbReference type="PROSITE" id="PS50885"/>
    </source>
</evidence>
<feature type="domain" description="HAMP" evidence="2">
    <location>
        <begin position="331"/>
        <end position="383"/>
    </location>
</feature>
<feature type="transmembrane region" description="Helical" evidence="1">
    <location>
        <begin position="307"/>
        <end position="329"/>
    </location>
</feature>
<dbReference type="CDD" id="cd12913">
    <property type="entry name" value="PDC1_MCP_like"/>
    <property type="match status" value="1"/>
</dbReference>
<accession>A0A1G6A487</accession>
<organism evidence="4 5">
    <name type="scientific">Eubacterium oxidoreducens</name>
    <dbReference type="NCBI Taxonomy" id="1732"/>
    <lineage>
        <taxon>Bacteria</taxon>
        <taxon>Bacillati</taxon>
        <taxon>Bacillota</taxon>
        <taxon>Clostridia</taxon>
        <taxon>Eubacteriales</taxon>
        <taxon>Eubacteriaceae</taxon>
        <taxon>Eubacterium</taxon>
    </lineage>
</organism>
<dbReference type="Pfam" id="PF22673">
    <property type="entry name" value="MCP-like_PDC_1"/>
    <property type="match status" value="1"/>
</dbReference>
<keyword evidence="1" id="KW-0472">Membrane</keyword>
<dbReference type="InterPro" id="IPR000160">
    <property type="entry name" value="GGDEF_dom"/>
</dbReference>
<dbReference type="SUPFAM" id="SSF55073">
    <property type="entry name" value="Nucleotide cyclase"/>
    <property type="match status" value="1"/>
</dbReference>
<dbReference type="GO" id="GO:0005886">
    <property type="term" value="C:plasma membrane"/>
    <property type="evidence" value="ECO:0007669"/>
    <property type="project" value="TreeGrafter"/>
</dbReference>
<dbReference type="CDD" id="cd01949">
    <property type="entry name" value="GGDEF"/>
    <property type="match status" value="1"/>
</dbReference>
<dbReference type="Gene3D" id="3.30.450.20">
    <property type="entry name" value="PAS domain"/>
    <property type="match status" value="1"/>
</dbReference>
<evidence type="ECO:0000256" key="1">
    <source>
        <dbReference type="SAM" id="Phobius"/>
    </source>
</evidence>
<dbReference type="InterPro" id="IPR043128">
    <property type="entry name" value="Rev_trsase/Diguanyl_cyclase"/>
</dbReference>
<dbReference type="GO" id="GO:0052621">
    <property type="term" value="F:diguanylate cyclase activity"/>
    <property type="evidence" value="ECO:0007669"/>
    <property type="project" value="TreeGrafter"/>
</dbReference>
<dbReference type="RefSeq" id="WP_090171285.1">
    <property type="nucleotide sequence ID" value="NZ_FMXR01000004.1"/>
</dbReference>
<dbReference type="EMBL" id="FMXR01000004">
    <property type="protein sequence ID" value="SDB03258.1"/>
    <property type="molecule type" value="Genomic_DNA"/>
</dbReference>
<dbReference type="PANTHER" id="PTHR45138">
    <property type="entry name" value="REGULATORY COMPONENTS OF SENSORY TRANSDUCTION SYSTEM"/>
    <property type="match status" value="1"/>
</dbReference>
<protein>
    <submittedName>
        <fullName evidence="4">Diguanylate cyclase (GGDEF) domain-containing protein</fullName>
    </submittedName>
</protein>
<dbReference type="GO" id="GO:1902201">
    <property type="term" value="P:negative regulation of bacterial-type flagellum-dependent cell motility"/>
    <property type="evidence" value="ECO:0007669"/>
    <property type="project" value="TreeGrafter"/>
</dbReference>
<dbReference type="AlphaFoldDB" id="A0A1G6A487"/>
<dbReference type="PANTHER" id="PTHR45138:SF9">
    <property type="entry name" value="DIGUANYLATE CYCLASE DGCM-RELATED"/>
    <property type="match status" value="1"/>
</dbReference>
<dbReference type="OrthoDB" id="9805474at2"/>
<dbReference type="Gene3D" id="6.10.340.10">
    <property type="match status" value="1"/>
</dbReference>
<dbReference type="CDD" id="cd06225">
    <property type="entry name" value="HAMP"/>
    <property type="match status" value="1"/>
</dbReference>
<evidence type="ECO:0000259" key="3">
    <source>
        <dbReference type="PROSITE" id="PS50887"/>
    </source>
</evidence>
<keyword evidence="1" id="KW-0812">Transmembrane</keyword>
<dbReference type="InterPro" id="IPR050469">
    <property type="entry name" value="Diguanylate_Cyclase"/>
</dbReference>
<proteinExistence type="predicted"/>
<reference evidence="4 5" key="1">
    <citation type="submission" date="2016-10" db="EMBL/GenBank/DDBJ databases">
        <authorList>
            <person name="de Groot N.N."/>
        </authorList>
    </citation>
    <scope>NUCLEOTIDE SEQUENCE [LARGE SCALE GENOMIC DNA]</scope>
    <source>
        <strain evidence="4 5">DSM 3217</strain>
    </source>
</reference>
<keyword evidence="5" id="KW-1185">Reference proteome</keyword>
<keyword evidence="1" id="KW-1133">Transmembrane helix</keyword>
<dbReference type="Proteomes" id="UP000199228">
    <property type="component" value="Unassembled WGS sequence"/>
</dbReference>
<name>A0A1G6A487_EUBOX</name>
<dbReference type="SUPFAM" id="SSF158472">
    <property type="entry name" value="HAMP domain-like"/>
    <property type="match status" value="1"/>
</dbReference>
<dbReference type="Pfam" id="PF00672">
    <property type="entry name" value="HAMP"/>
    <property type="match status" value="1"/>
</dbReference>
<sequence>MKSIRTKLIVSFMGLVIVMFFVLAIIGVYYLVSAIELHSAKSTDLLIEENTIELNMYFSEVERSVTLLEDYLINIIDYEKFQAGEEYREEIYSQIEERAFATVNIMENVQDVYFRPEPYKYGSTSGFFLNETKDGTYKSITPTDILQYEEDDTEHVGWYYQAINNGEALWMEPYSNENINSYLISYVVPVYEGSDLLGVIGMDIEMTTIHQVINLIDYQNSEGMLVSQEGNLLYHKDYSKGLTKENFPEELQGASTYFSEEYCDTGESYSYRVGSKTYRLKISKLRNNMMLAITTPDSSLYALRKKMMAQLGLIFILVLICGLLAFMHVTRKIVAPIRELISISSRIARGELDQEISYQSDDEIGSLAESIRKISVEQKEYVDYMHKQSYIDVMTGVFNKAAYLAQEARLDRLIQEKMAQFTVFLFDINGLKKMNDTKGHEYGDMLIKDAAINIRAVFGGEQIYRIGGDEFVAIIKNCSREDVMRALARFDEHLRAFNAENDRYEEELAISKGVATYQPDTDMEFASVFARADEDMYRCKAKYYQEHHDRRRD</sequence>
<gene>
    <name evidence="4" type="ORF">SAMN02910417_00246</name>
</gene>
<feature type="domain" description="GGDEF" evidence="3">
    <location>
        <begin position="419"/>
        <end position="553"/>
    </location>
</feature>
<dbReference type="PROSITE" id="PS50887">
    <property type="entry name" value="GGDEF"/>
    <property type="match status" value="1"/>
</dbReference>
<dbReference type="Pfam" id="PF00990">
    <property type="entry name" value="GGDEF"/>
    <property type="match status" value="1"/>
</dbReference>